<comment type="caution">
    <text evidence="14">The sequence shown here is derived from an EMBL/GenBank/DDBJ whole genome shotgun (WGS) entry which is preliminary data.</text>
</comment>
<keyword evidence="6" id="KW-0479">Metal-binding</keyword>
<proteinExistence type="predicted"/>
<evidence type="ECO:0000256" key="1">
    <source>
        <dbReference type="ARBA" id="ARBA00000900"/>
    </source>
</evidence>
<accession>A0AAD4SJE6</accession>
<dbReference type="GO" id="GO:0016020">
    <property type="term" value="C:membrane"/>
    <property type="evidence" value="ECO:0007669"/>
    <property type="project" value="UniProtKB-SubCell"/>
</dbReference>
<dbReference type="EMBL" id="JAJJMB010010184">
    <property type="protein sequence ID" value="KAI3910534.1"/>
    <property type="molecule type" value="Genomic_DNA"/>
</dbReference>
<dbReference type="GO" id="GO:0061630">
    <property type="term" value="F:ubiquitin protein ligase activity"/>
    <property type="evidence" value="ECO:0007669"/>
    <property type="project" value="UniProtKB-EC"/>
</dbReference>
<evidence type="ECO:0000256" key="13">
    <source>
        <dbReference type="SAM" id="Phobius"/>
    </source>
</evidence>
<evidence type="ECO:0000256" key="2">
    <source>
        <dbReference type="ARBA" id="ARBA00004141"/>
    </source>
</evidence>
<evidence type="ECO:0000256" key="4">
    <source>
        <dbReference type="ARBA" id="ARBA00022679"/>
    </source>
</evidence>
<evidence type="ECO:0000256" key="9">
    <source>
        <dbReference type="ARBA" id="ARBA00022833"/>
    </source>
</evidence>
<evidence type="ECO:0000256" key="12">
    <source>
        <dbReference type="SAM" id="MobiDB-lite"/>
    </source>
</evidence>
<dbReference type="GO" id="GO:0016567">
    <property type="term" value="P:protein ubiquitination"/>
    <property type="evidence" value="ECO:0007669"/>
    <property type="project" value="TreeGrafter"/>
</dbReference>
<organism evidence="14 15">
    <name type="scientific">Papaver atlanticum</name>
    <dbReference type="NCBI Taxonomy" id="357466"/>
    <lineage>
        <taxon>Eukaryota</taxon>
        <taxon>Viridiplantae</taxon>
        <taxon>Streptophyta</taxon>
        <taxon>Embryophyta</taxon>
        <taxon>Tracheophyta</taxon>
        <taxon>Spermatophyta</taxon>
        <taxon>Magnoliopsida</taxon>
        <taxon>Ranunculales</taxon>
        <taxon>Papaveraceae</taxon>
        <taxon>Papaveroideae</taxon>
        <taxon>Papaver</taxon>
    </lineage>
</organism>
<sequence>MEDEDPSTERRGLGLDPTPLLHQLTRTSRRTNNPTPSYPSNNRSRFSLLISRATNRSRIISEPSSMFRRDSTVGLDGQQNDNWGYSKPVVILDVIWNLAFVLVSSVVLSSTISESPSTPLRVWIVGYAIQCFFHVGFVYFEYQRRISIVIGADDGENEGNQLLLSSENRSRRMESMNTLVSFFWWVIGFYWIVVGGQALLLDAPRLYWLAVVFLAFDVFFAIFCIALACIIGVALCCCLPCIVAILYAVAVQEGASEDDINVLPRHKFRQMNQHEKSNADNRQEVVPVAVMEESTCNIISELALPPEDSECCICLSQSVITNFTALSSPAIPGRINLSSNLDFVFLLNSKVKSSVVSQSSMLEKEKKEIIAQLNAPKVSVSVRYKSRMLRLIAADNGTVTETLKSRPIVNRRKTYIFEGNSVCSQYTLVMLHGQIHMKNGVPL</sequence>
<feature type="compositionally biased region" description="Low complexity" evidence="12">
    <location>
        <begin position="30"/>
        <end position="43"/>
    </location>
</feature>
<dbReference type="PANTHER" id="PTHR45977:SF19">
    <property type="entry name" value="RING-TYPE DOMAIN-CONTAINING PROTEIN"/>
    <property type="match status" value="1"/>
</dbReference>
<dbReference type="EC" id="2.3.2.27" evidence="3"/>
<comment type="subcellular location">
    <subcellularLocation>
        <location evidence="2">Membrane</location>
        <topology evidence="2">Multi-pass membrane protein</topology>
    </subcellularLocation>
</comment>
<evidence type="ECO:0000256" key="8">
    <source>
        <dbReference type="ARBA" id="ARBA00022786"/>
    </source>
</evidence>
<comment type="catalytic activity">
    <reaction evidence="1">
        <text>S-ubiquitinyl-[E2 ubiquitin-conjugating enzyme]-L-cysteine + [acceptor protein]-L-lysine = [E2 ubiquitin-conjugating enzyme]-L-cysteine + N(6)-ubiquitinyl-[acceptor protein]-L-lysine.</text>
        <dbReference type="EC" id="2.3.2.27"/>
    </reaction>
</comment>
<reference evidence="14" key="1">
    <citation type="submission" date="2022-04" db="EMBL/GenBank/DDBJ databases">
        <title>A functionally conserved STORR gene fusion in Papaver species that diverged 16.8 million years ago.</title>
        <authorList>
            <person name="Catania T."/>
        </authorList>
    </citation>
    <scope>NUCLEOTIDE SEQUENCE</scope>
    <source>
        <strain evidence="14">S-188037</strain>
    </source>
</reference>
<evidence type="ECO:0000313" key="15">
    <source>
        <dbReference type="Proteomes" id="UP001202328"/>
    </source>
</evidence>
<protein>
    <recommendedName>
        <fullName evidence="3">RING-type E3 ubiquitin transferase</fullName>
        <ecNumber evidence="3">2.3.2.27</ecNumber>
    </recommendedName>
</protein>
<dbReference type="GO" id="GO:0000325">
    <property type="term" value="C:plant-type vacuole"/>
    <property type="evidence" value="ECO:0007669"/>
    <property type="project" value="TreeGrafter"/>
</dbReference>
<evidence type="ECO:0000313" key="14">
    <source>
        <dbReference type="EMBL" id="KAI3910534.1"/>
    </source>
</evidence>
<feature type="transmembrane region" description="Helical" evidence="13">
    <location>
        <begin position="179"/>
        <end position="200"/>
    </location>
</feature>
<keyword evidence="10 13" id="KW-1133">Transmembrane helix</keyword>
<gene>
    <name evidence="14" type="ORF">MKW98_027816</name>
</gene>
<keyword evidence="8" id="KW-0833">Ubl conjugation pathway</keyword>
<evidence type="ECO:0000256" key="6">
    <source>
        <dbReference type="ARBA" id="ARBA00022723"/>
    </source>
</evidence>
<dbReference type="AlphaFoldDB" id="A0AAD4SJE6"/>
<evidence type="ECO:0000256" key="10">
    <source>
        <dbReference type="ARBA" id="ARBA00022989"/>
    </source>
</evidence>
<keyword evidence="7" id="KW-0863">Zinc-finger</keyword>
<name>A0AAD4SJE6_9MAGN</name>
<evidence type="ECO:0000256" key="11">
    <source>
        <dbReference type="ARBA" id="ARBA00023136"/>
    </source>
</evidence>
<feature type="transmembrane region" description="Helical" evidence="13">
    <location>
        <begin position="206"/>
        <end position="225"/>
    </location>
</feature>
<keyword evidence="11 13" id="KW-0472">Membrane</keyword>
<keyword evidence="5 13" id="KW-0812">Transmembrane</keyword>
<evidence type="ECO:0000256" key="5">
    <source>
        <dbReference type="ARBA" id="ARBA00022692"/>
    </source>
</evidence>
<dbReference type="GO" id="GO:0008270">
    <property type="term" value="F:zinc ion binding"/>
    <property type="evidence" value="ECO:0007669"/>
    <property type="project" value="UniProtKB-KW"/>
</dbReference>
<feature type="transmembrane region" description="Helical" evidence="13">
    <location>
        <begin position="89"/>
        <end position="108"/>
    </location>
</feature>
<keyword evidence="9" id="KW-0862">Zinc</keyword>
<dbReference type="PANTHER" id="PTHR45977">
    <property type="entry name" value="TARGET OF ERK KINASE MPK-1"/>
    <property type="match status" value="1"/>
</dbReference>
<feature type="transmembrane region" description="Helical" evidence="13">
    <location>
        <begin position="120"/>
        <end position="140"/>
    </location>
</feature>
<feature type="transmembrane region" description="Helical" evidence="13">
    <location>
        <begin position="230"/>
        <end position="250"/>
    </location>
</feature>
<keyword evidence="4" id="KW-0808">Transferase</keyword>
<dbReference type="GO" id="GO:0006511">
    <property type="term" value="P:ubiquitin-dependent protein catabolic process"/>
    <property type="evidence" value="ECO:0007669"/>
    <property type="project" value="TreeGrafter"/>
</dbReference>
<keyword evidence="15" id="KW-1185">Reference proteome</keyword>
<dbReference type="Proteomes" id="UP001202328">
    <property type="component" value="Unassembled WGS sequence"/>
</dbReference>
<feature type="region of interest" description="Disordered" evidence="12">
    <location>
        <begin position="1"/>
        <end position="43"/>
    </location>
</feature>
<evidence type="ECO:0000256" key="3">
    <source>
        <dbReference type="ARBA" id="ARBA00012483"/>
    </source>
</evidence>
<evidence type="ECO:0000256" key="7">
    <source>
        <dbReference type="ARBA" id="ARBA00022771"/>
    </source>
</evidence>